<organism evidence="1 2">
    <name type="scientific">Haloactinospora alba</name>
    <dbReference type="NCBI Taxonomy" id="405555"/>
    <lineage>
        <taxon>Bacteria</taxon>
        <taxon>Bacillati</taxon>
        <taxon>Actinomycetota</taxon>
        <taxon>Actinomycetes</taxon>
        <taxon>Streptosporangiales</taxon>
        <taxon>Nocardiopsidaceae</taxon>
        <taxon>Haloactinospora</taxon>
    </lineage>
</organism>
<accession>A0A543NAG6</accession>
<comment type="caution">
    <text evidence="1">The sequence shown here is derived from an EMBL/GenBank/DDBJ whole genome shotgun (WGS) entry which is preliminary data.</text>
</comment>
<dbReference type="AlphaFoldDB" id="A0A543NAG6"/>
<gene>
    <name evidence="1" type="ORF">FHX37_4182</name>
</gene>
<evidence type="ECO:0000313" key="2">
    <source>
        <dbReference type="Proteomes" id="UP000317422"/>
    </source>
</evidence>
<name>A0A543NAG6_9ACTN</name>
<keyword evidence="2" id="KW-1185">Reference proteome</keyword>
<dbReference type="RefSeq" id="WP_170181628.1">
    <property type="nucleotide sequence ID" value="NZ_VFQC01000002.1"/>
</dbReference>
<sequence>MTPDVVPSDKYQCRARRPSNSGLRLACVLTTGHQGHHRDSSGGHWPREIVTEADYADMLYDHLSELLRARRIDPADAAFSELDEWLRGGGSLPTPWQH</sequence>
<protein>
    <submittedName>
        <fullName evidence="1">Uncharacterized protein</fullName>
    </submittedName>
</protein>
<proteinExistence type="predicted"/>
<dbReference type="Proteomes" id="UP000317422">
    <property type="component" value="Unassembled WGS sequence"/>
</dbReference>
<reference evidence="1 2" key="1">
    <citation type="submission" date="2019-06" db="EMBL/GenBank/DDBJ databases">
        <title>Sequencing the genomes of 1000 actinobacteria strains.</title>
        <authorList>
            <person name="Klenk H.-P."/>
        </authorList>
    </citation>
    <scope>NUCLEOTIDE SEQUENCE [LARGE SCALE GENOMIC DNA]</scope>
    <source>
        <strain evidence="1 2">DSM 45015</strain>
    </source>
</reference>
<evidence type="ECO:0000313" key="1">
    <source>
        <dbReference type="EMBL" id="TQN28817.1"/>
    </source>
</evidence>
<dbReference type="EMBL" id="VFQC01000002">
    <property type="protein sequence ID" value="TQN28817.1"/>
    <property type="molecule type" value="Genomic_DNA"/>
</dbReference>